<dbReference type="Gene3D" id="3.30.559.30">
    <property type="entry name" value="Nonribosomal peptide synthetase, condensation domain"/>
    <property type="match status" value="2"/>
</dbReference>
<dbReference type="CDD" id="cd12116">
    <property type="entry name" value="A_NRPS_Ta1_like"/>
    <property type="match status" value="2"/>
</dbReference>
<dbReference type="Pfam" id="PF00550">
    <property type="entry name" value="PP-binding"/>
    <property type="match status" value="2"/>
</dbReference>
<dbReference type="InterPro" id="IPR036736">
    <property type="entry name" value="ACP-like_sf"/>
</dbReference>
<dbReference type="PANTHER" id="PTHR45527">
    <property type="entry name" value="NONRIBOSOMAL PEPTIDE SYNTHETASE"/>
    <property type="match status" value="1"/>
</dbReference>
<dbReference type="RefSeq" id="WP_367855437.1">
    <property type="nucleotide sequence ID" value="NZ_JBFOHK010000005.1"/>
</dbReference>
<protein>
    <submittedName>
        <fullName evidence="5">Amino acid adenylation domain-containing protein</fullName>
    </submittedName>
</protein>
<evidence type="ECO:0000256" key="1">
    <source>
        <dbReference type="ARBA" id="ARBA00001957"/>
    </source>
</evidence>
<dbReference type="InterPro" id="IPR045851">
    <property type="entry name" value="AMP-bd_C_sf"/>
</dbReference>
<reference evidence="5 6" key="1">
    <citation type="submission" date="2024-06" db="EMBL/GenBank/DDBJ databases">
        <authorList>
            <person name="Woo H."/>
        </authorList>
    </citation>
    <scope>NUCLEOTIDE SEQUENCE [LARGE SCALE GENOMIC DNA]</scope>
    <source>
        <strain evidence="5 6">Si-c</strain>
    </source>
</reference>
<dbReference type="SMART" id="SM00823">
    <property type="entry name" value="PKS_PP"/>
    <property type="match status" value="2"/>
</dbReference>
<sequence>MNTPMDAHAGLAAVDYDPFASPVLERVVPSTEAQREIWLAAKLGEEASLAYNEAVALHLHGVLDRAALLDALQALVDRHDALRASFGPDGETFCVAAGVALDVRQTGLATLEASARDAALEERRTQTVLLPFDLETGPLFRAELVCLGESEHVLLLSAHHLVCDGWSWWVVVRELGALYALRSGAGSTSLPPAPSFADYALQCAGQADHHARSADEAWWVAHHAHRPPALDLPGDRPRPPRRGFASGREDHVLGADLVGALRHLGARHGASLFATLLGSFAGLLGRLAGQDEVVLGIPAAAQANEGLGDLVGHGVNLLPLRCTADPALPFAQLLGAASGELLDALEHQRCTFGSLLQQLDVARDPARLPLVSVLFNIDQALEQGSESFAGLQMDLASVPRRYENFELFVNAVQEHGGLRLECQYNAGLFDNATVRRWLRTYETLLRAAVAQPDCALGNLPLVDATARRELAELQPVAHGWSDRPVTMHGAFEHQASATPERTALRCGTETLSYRALDERANRIAHALIAQGVPPGALVGIALERGPDMLAALLGTLKAGAGYVPLDPGFPAERLAYMADDAQLAALLTQSSQASRFHLDACRVITLDAPPAGWEALPTTAPARSIDPSSTAYVIYTSGSTGRPKGVAIPHRAVANFLASMTGRPGLRADDRLLAVTTLSFDIAVLELLGPLGVGAEVVLASREQAMDGETLKALLAERDITLMQATPATWRLLLQAGWPGGSSFRALCGGEALAPDLAMALLQRCGEVWNMYGPTETTVWSTCAKLEQDQPVTIGTPIANTTVWVLDERRQPCPLGVPGELWIGGAGVATGYLHRPELTAERFVADPFSDEPDARLYRTGDRGRWHADGTLEHLGRADFQIKLRGFRIEPGEIEAQLAGHPPVTQALVVTREDRPGDVRLVAYLASAAPVDEAALRNRLRERLPEYMLPQHFVVLAALPLLPNGKIDRARLPAPLAASVPAGTRAAPRDELERQIAQAMAAVLGGLEPGPDDDFFERGGHSLLAAQLTARLNRELGLALPLRTLFEAPTVARLAAAIREAGAAGKQAPRQIARLADREHAPLSLMQQRVWYLEQLQPGGVNYHTPSAHRLRGPLNLEAFEQALRTVVQRQPVLRTAIESGEAGTLQHIHARLEAELPLEDLTSLPASERETWLMRRLDALIAEPFDLSTAPLFHAQMFRLADEEHVFFFMTHHIIWDGWSFDLLYHEMATLYAAFCAGQPDPLPPLMIEYGDFAAWQRQWMQGGELARQLDHWLTRLRNPPEPLELPADRARPVRMSGAGATEWIVLSNGRLDAVRALAHQAGATPFMVLLAAYYALLHRLGGQRDLVVATPVRGRDTVELETVMGFFVNALPLRLAVDPQAGFLDILRAVRTVVLDAFACPDVPFEHLVKALRLPRDESRPLLAQAMFSYQDVRGRPLAWGELRHEHLPVFQRGSAYDLGLWFIEQEQQLLGGLSFNTDIFEPSTAARFRRGYETLLEGALADPRQPIAQLPLLPADDLAQLRRWNATAAAIPTPTMHGAFEHQASATPERTALRCGTETLSYRALDERANRIAHGLIAQGVGPGALVGIALERGPDMLAALLGTLKAGAGYVPLDPGFPAERLAYMVSDAKLAALLTQSSQASRFHLDACRVITLDAPPAGWETLPTTPPARSINPSSTAYVIYTSGSTGRPKGVAIPHRAVANFLASMAGRPGLRADDRLLAVTTLSFDIAVLELLGPLGVGAEVVLASREQAMDGETLKALLAERDITLMQATPATWRLLLQAGWPGGSSFRALCGGEALAPDLAMALLQRCGEVWNMYGPTETTVWSTCAKLEQDQPVTIGTPIANTTVWVLDERRQPCPLGVPGELWIGGAGVATGYLHRPELTAERFVADPFSDEPDARLYRTGDRGRWHADGTLEHLGRADFQIKLRGFRIEPGEIEAIAREDAGVTDAAVMVREFSASDQRLVLYVVATEAEATLLPRLRGALEAQLPGYMRPQHIVRLEVFPQTPNGKLDRKALPLPLPPVTDHDSAATDADGDSRRKYLRGVWCELIGLDSVAPHDNFFDIGGHSLLAVELATRVLRETGVRLNLLDIASGTLASLAVQLPEAGAAAGQGDHLGSRLSRWLRLH</sequence>
<dbReference type="InterPro" id="IPR010071">
    <property type="entry name" value="AA_adenyl_dom"/>
</dbReference>
<dbReference type="Proteomes" id="UP001556220">
    <property type="component" value="Unassembled WGS sequence"/>
</dbReference>
<proteinExistence type="predicted"/>
<dbReference type="InterPro" id="IPR025110">
    <property type="entry name" value="AMP-bd_C"/>
</dbReference>
<keyword evidence="2" id="KW-0596">Phosphopantetheine</keyword>
<evidence type="ECO:0000313" key="6">
    <source>
        <dbReference type="Proteomes" id="UP001556220"/>
    </source>
</evidence>
<dbReference type="Pfam" id="PF00501">
    <property type="entry name" value="AMP-binding"/>
    <property type="match status" value="2"/>
</dbReference>
<dbReference type="Gene3D" id="1.10.1200.10">
    <property type="entry name" value="ACP-like"/>
    <property type="match status" value="2"/>
</dbReference>
<dbReference type="InterPro" id="IPR020845">
    <property type="entry name" value="AMP-binding_CS"/>
</dbReference>
<dbReference type="SUPFAM" id="SSF56801">
    <property type="entry name" value="Acetyl-CoA synthetase-like"/>
    <property type="match status" value="2"/>
</dbReference>
<comment type="caution">
    <text evidence="5">The sequence shown here is derived from an EMBL/GenBank/DDBJ whole genome shotgun (WGS) entry which is preliminary data.</text>
</comment>
<evidence type="ECO:0000259" key="4">
    <source>
        <dbReference type="PROSITE" id="PS50075"/>
    </source>
</evidence>
<dbReference type="InterPro" id="IPR020806">
    <property type="entry name" value="PKS_PP-bd"/>
</dbReference>
<dbReference type="Gene3D" id="3.40.50.980">
    <property type="match status" value="4"/>
</dbReference>
<dbReference type="InterPro" id="IPR023213">
    <property type="entry name" value="CAT-like_dom_sf"/>
</dbReference>
<dbReference type="SUPFAM" id="SSF47336">
    <property type="entry name" value="ACP-like"/>
    <property type="match status" value="2"/>
</dbReference>
<evidence type="ECO:0000256" key="3">
    <source>
        <dbReference type="ARBA" id="ARBA00022553"/>
    </source>
</evidence>
<dbReference type="Gene3D" id="2.30.38.10">
    <property type="entry name" value="Luciferase, Domain 3"/>
    <property type="match status" value="2"/>
</dbReference>
<dbReference type="NCBIfam" id="NF003417">
    <property type="entry name" value="PRK04813.1"/>
    <property type="match status" value="2"/>
</dbReference>
<dbReference type="Gene3D" id="3.30.300.30">
    <property type="match status" value="2"/>
</dbReference>
<dbReference type="PROSITE" id="PS50075">
    <property type="entry name" value="CARRIER"/>
    <property type="match status" value="2"/>
</dbReference>
<feature type="domain" description="Carrier" evidence="4">
    <location>
        <begin position="2041"/>
        <end position="2118"/>
    </location>
</feature>
<dbReference type="InterPro" id="IPR000873">
    <property type="entry name" value="AMP-dep_synth/lig_dom"/>
</dbReference>
<dbReference type="Pfam" id="PF13193">
    <property type="entry name" value="AMP-binding_C"/>
    <property type="match status" value="2"/>
</dbReference>
<dbReference type="InterPro" id="IPR001242">
    <property type="entry name" value="Condensation_dom"/>
</dbReference>
<dbReference type="InterPro" id="IPR009081">
    <property type="entry name" value="PP-bd_ACP"/>
</dbReference>
<dbReference type="EMBL" id="JBFOHK010000005">
    <property type="protein sequence ID" value="MEW9573378.1"/>
    <property type="molecule type" value="Genomic_DNA"/>
</dbReference>
<keyword evidence="3" id="KW-0597">Phosphoprotein</keyword>
<dbReference type="Gene3D" id="3.30.559.10">
    <property type="entry name" value="Chloramphenicol acetyltransferase-like domain"/>
    <property type="match status" value="2"/>
</dbReference>
<evidence type="ECO:0000313" key="5">
    <source>
        <dbReference type="EMBL" id="MEW9573378.1"/>
    </source>
</evidence>
<keyword evidence="6" id="KW-1185">Reference proteome</keyword>
<feature type="domain" description="Carrier" evidence="4">
    <location>
        <begin position="986"/>
        <end position="1061"/>
    </location>
</feature>
<name>A0ABV3QHR1_9GAMM</name>
<dbReference type="CDD" id="cd19531">
    <property type="entry name" value="LCL_NRPS-like"/>
    <property type="match status" value="2"/>
</dbReference>
<dbReference type="PANTHER" id="PTHR45527:SF1">
    <property type="entry name" value="FATTY ACID SYNTHASE"/>
    <property type="match status" value="1"/>
</dbReference>
<accession>A0ABV3QHR1</accession>
<dbReference type="PROSITE" id="PS00012">
    <property type="entry name" value="PHOSPHOPANTETHEINE"/>
    <property type="match status" value="1"/>
</dbReference>
<comment type="cofactor">
    <cofactor evidence="1">
        <name>pantetheine 4'-phosphate</name>
        <dbReference type="ChEBI" id="CHEBI:47942"/>
    </cofactor>
</comment>
<dbReference type="SUPFAM" id="SSF52777">
    <property type="entry name" value="CoA-dependent acyltransferases"/>
    <property type="match status" value="4"/>
</dbReference>
<evidence type="ECO:0000256" key="2">
    <source>
        <dbReference type="ARBA" id="ARBA00022450"/>
    </source>
</evidence>
<dbReference type="NCBIfam" id="TIGR01733">
    <property type="entry name" value="AA-adenyl-dom"/>
    <property type="match status" value="2"/>
</dbReference>
<dbReference type="PROSITE" id="PS00455">
    <property type="entry name" value="AMP_BINDING"/>
    <property type="match status" value="2"/>
</dbReference>
<dbReference type="InterPro" id="IPR006162">
    <property type="entry name" value="Ppantetheine_attach_site"/>
</dbReference>
<dbReference type="Pfam" id="PF00668">
    <property type="entry name" value="Condensation"/>
    <property type="match status" value="2"/>
</dbReference>
<gene>
    <name evidence="5" type="ORF">ABQJ54_16600</name>
</gene>
<organism evidence="5 6">
    <name type="scientific">Rhodanobacter lycopersici</name>
    <dbReference type="NCBI Taxonomy" id="3162487"/>
    <lineage>
        <taxon>Bacteria</taxon>
        <taxon>Pseudomonadati</taxon>
        <taxon>Pseudomonadota</taxon>
        <taxon>Gammaproteobacteria</taxon>
        <taxon>Lysobacterales</taxon>
        <taxon>Rhodanobacteraceae</taxon>
        <taxon>Rhodanobacter</taxon>
    </lineage>
</organism>